<dbReference type="AlphaFoldDB" id="A0A976ICB6"/>
<dbReference type="GeneID" id="94348914"/>
<keyword evidence="3" id="KW-1185">Reference proteome</keyword>
<comment type="caution">
    <text evidence="2">The sequence shown here is derived from an EMBL/GenBank/DDBJ whole genome shotgun (WGS) entry which is preliminary data.</text>
</comment>
<dbReference type="EMBL" id="SHOA02000018">
    <property type="protein sequence ID" value="TDH66374.1"/>
    <property type="molecule type" value="Genomic_DNA"/>
</dbReference>
<organism evidence="2 3">
    <name type="scientific">Bremia lactucae</name>
    <name type="common">Lettuce downy mildew</name>
    <dbReference type="NCBI Taxonomy" id="4779"/>
    <lineage>
        <taxon>Eukaryota</taxon>
        <taxon>Sar</taxon>
        <taxon>Stramenopiles</taxon>
        <taxon>Oomycota</taxon>
        <taxon>Peronosporomycetes</taxon>
        <taxon>Peronosporales</taxon>
        <taxon>Peronosporaceae</taxon>
        <taxon>Bremia</taxon>
    </lineage>
</organism>
<protein>
    <submittedName>
        <fullName evidence="2">Uncharacterized protein</fullName>
    </submittedName>
</protein>
<name>A0A976ICB6_BRELC</name>
<dbReference type="RefSeq" id="XP_067815873.1">
    <property type="nucleotide sequence ID" value="XM_067963243.1"/>
</dbReference>
<dbReference type="KEGG" id="blac:94348914"/>
<proteinExistence type="predicted"/>
<accession>A0A976ICB6</accession>
<dbReference type="Proteomes" id="UP000294530">
    <property type="component" value="Unassembled WGS sequence"/>
</dbReference>
<gene>
    <name evidence="2" type="ORF">CCR75_005161</name>
</gene>
<sequence length="125" mass="14034">MIMERCTSKDITDKDLNLLLHGSKLGTGPKDKNQATSGSTVRQILAREREGDQDYLENANKSDNGGSLVDRERCGTQRSQAHSRPSQSKNQAYVHTTGHSDCDDQTHTTQKRRSRACIEQCWNTQ</sequence>
<evidence type="ECO:0000313" key="3">
    <source>
        <dbReference type="Proteomes" id="UP000294530"/>
    </source>
</evidence>
<evidence type="ECO:0000313" key="2">
    <source>
        <dbReference type="EMBL" id="TDH66374.1"/>
    </source>
</evidence>
<feature type="region of interest" description="Disordered" evidence="1">
    <location>
        <begin position="21"/>
        <end position="110"/>
    </location>
</feature>
<evidence type="ECO:0000256" key="1">
    <source>
        <dbReference type="SAM" id="MobiDB-lite"/>
    </source>
</evidence>
<feature type="compositionally biased region" description="Polar residues" evidence="1">
    <location>
        <begin position="76"/>
        <end position="97"/>
    </location>
</feature>
<reference evidence="2 3" key="1">
    <citation type="journal article" date="2021" name="Genome Biol.">
        <title>AFLAP: assembly-free linkage analysis pipeline using k-mers from genome sequencing data.</title>
        <authorList>
            <person name="Fletcher K."/>
            <person name="Zhang L."/>
            <person name="Gil J."/>
            <person name="Han R."/>
            <person name="Cavanaugh K."/>
            <person name="Michelmore R."/>
        </authorList>
    </citation>
    <scope>NUCLEOTIDE SEQUENCE [LARGE SCALE GENOMIC DNA]</scope>
    <source>
        <strain evidence="2 3">SF5</strain>
    </source>
</reference>